<dbReference type="RefSeq" id="WP_200287630.1">
    <property type="nucleotide sequence ID" value="NZ_JACIGF010000003.1"/>
</dbReference>
<evidence type="ECO:0000313" key="3">
    <source>
        <dbReference type="Proteomes" id="UP000295399"/>
    </source>
</evidence>
<evidence type="ECO:0000259" key="1">
    <source>
        <dbReference type="Pfam" id="PF01636"/>
    </source>
</evidence>
<gene>
    <name evidence="2" type="ORF">EV659_103281</name>
</gene>
<feature type="domain" description="Aminoglycoside phosphotransferase" evidence="1">
    <location>
        <begin position="30"/>
        <end position="274"/>
    </location>
</feature>
<sequence>MTDNPVDAPRIALLDRFLHGQGWAAAARAPIAGDASFRRYWRLTDGAGGRVIVMDAPPDREDTRPFAALAGHLTDQGLSAPRVLATDHDNGFLLLEDLGDDTFTRVLAAAPGREAALYEAAVDTLVALGRAPAPEALPVPGDGGHRLGAYDRAALLSEAALMTDWYLPELGHGPDPASARADLAGLLAPLMPAMVAARPVLVLRDYHVDNLMWLPDRAAPAGVGLLDFQDALLGHPAYDLVSLLQDVRRPIPADLEERLLARYIAASGEDPAAFRLAYRLLGVQRNLKIAGIFTRLWRRDAKPVYLPLIPRAWALVARNLAGPETAALEAWLDRVVPPDRRSRPFVPDSAHGVRP</sequence>
<name>A0A4R2PLB7_RHOSA</name>
<reference evidence="2 3" key="1">
    <citation type="submission" date="2019-03" db="EMBL/GenBank/DDBJ databases">
        <title>Genomic Encyclopedia of Type Strains, Phase IV (KMG-IV): sequencing the most valuable type-strain genomes for metagenomic binning, comparative biology and taxonomic classification.</title>
        <authorList>
            <person name="Goeker M."/>
        </authorList>
    </citation>
    <scope>NUCLEOTIDE SEQUENCE [LARGE SCALE GENOMIC DNA]</scope>
    <source>
        <strain evidence="2 3">DSM 2132</strain>
    </source>
</reference>
<dbReference type="Proteomes" id="UP000295399">
    <property type="component" value="Unassembled WGS sequence"/>
</dbReference>
<accession>A0A4R2PLB7</accession>
<keyword evidence="3" id="KW-1185">Reference proteome</keyword>
<dbReference type="Gene3D" id="3.30.200.20">
    <property type="entry name" value="Phosphorylase Kinase, domain 1"/>
    <property type="match status" value="1"/>
</dbReference>
<dbReference type="EMBL" id="SLXO01000003">
    <property type="protein sequence ID" value="TCP36390.1"/>
    <property type="molecule type" value="Genomic_DNA"/>
</dbReference>
<dbReference type="InterPro" id="IPR002575">
    <property type="entry name" value="Aminoglycoside_PTrfase"/>
</dbReference>
<dbReference type="Gene3D" id="3.90.1200.10">
    <property type="match status" value="1"/>
</dbReference>
<proteinExistence type="predicted"/>
<protein>
    <recommendedName>
        <fullName evidence="1">Aminoglycoside phosphotransferase domain-containing protein</fullName>
    </recommendedName>
</protein>
<dbReference type="SUPFAM" id="SSF56112">
    <property type="entry name" value="Protein kinase-like (PK-like)"/>
    <property type="match status" value="1"/>
</dbReference>
<organism evidence="2 3">
    <name type="scientific">Rhodothalassium salexigens DSM 2132</name>
    <dbReference type="NCBI Taxonomy" id="1188247"/>
    <lineage>
        <taxon>Bacteria</taxon>
        <taxon>Pseudomonadati</taxon>
        <taxon>Pseudomonadota</taxon>
        <taxon>Alphaproteobacteria</taxon>
        <taxon>Rhodothalassiales</taxon>
        <taxon>Rhodothalassiaceae</taxon>
        <taxon>Rhodothalassium</taxon>
    </lineage>
</organism>
<dbReference type="InParanoid" id="A0A4R2PLB7"/>
<dbReference type="Pfam" id="PF01636">
    <property type="entry name" value="APH"/>
    <property type="match status" value="1"/>
</dbReference>
<comment type="caution">
    <text evidence="2">The sequence shown here is derived from an EMBL/GenBank/DDBJ whole genome shotgun (WGS) entry which is preliminary data.</text>
</comment>
<dbReference type="InterPro" id="IPR011009">
    <property type="entry name" value="Kinase-like_dom_sf"/>
</dbReference>
<evidence type="ECO:0000313" key="2">
    <source>
        <dbReference type="EMBL" id="TCP36390.1"/>
    </source>
</evidence>
<dbReference type="AlphaFoldDB" id="A0A4R2PLB7"/>